<dbReference type="InterPro" id="IPR051462">
    <property type="entry name" value="CBS_domain-containing"/>
</dbReference>
<dbReference type="OrthoDB" id="9802114at2"/>
<proteinExistence type="predicted"/>
<dbReference type="Pfam" id="PF22190">
    <property type="entry name" value="TTHA0829-like_ACT"/>
    <property type="match status" value="1"/>
</dbReference>
<feature type="domain" description="CBS" evidence="3">
    <location>
        <begin position="7"/>
        <end position="63"/>
    </location>
</feature>
<dbReference type="InterPro" id="IPR000644">
    <property type="entry name" value="CBS_dom"/>
</dbReference>
<dbReference type="RefSeq" id="WP_124868674.1">
    <property type="nucleotide sequence ID" value="NZ_CP034183.1"/>
</dbReference>
<evidence type="ECO:0000259" key="3">
    <source>
        <dbReference type="PROSITE" id="PS51371"/>
    </source>
</evidence>
<dbReference type="CDD" id="cd04584">
    <property type="entry name" value="CBS_pair_AcuB_like"/>
    <property type="match status" value="1"/>
</dbReference>
<dbReference type="SMART" id="SM00116">
    <property type="entry name" value="CBS"/>
    <property type="match status" value="2"/>
</dbReference>
<evidence type="ECO:0000313" key="5">
    <source>
        <dbReference type="Proteomes" id="UP000276417"/>
    </source>
</evidence>
<dbReference type="SUPFAM" id="SSF54631">
    <property type="entry name" value="CBS-domain pair"/>
    <property type="match status" value="1"/>
</dbReference>
<gene>
    <name evidence="4" type="ORF">EHF33_05670</name>
</gene>
<dbReference type="InterPro" id="IPR046342">
    <property type="entry name" value="CBS_dom_sf"/>
</dbReference>
<feature type="domain" description="CBS" evidence="3">
    <location>
        <begin position="82"/>
        <end position="140"/>
    </location>
</feature>
<dbReference type="AlphaFoldDB" id="A0A3G8YBK4"/>
<accession>A0A3G8YBK4</accession>
<dbReference type="EMBL" id="CP034183">
    <property type="protein sequence ID" value="AZI42303.1"/>
    <property type="molecule type" value="Genomic_DNA"/>
</dbReference>
<dbReference type="Proteomes" id="UP000276417">
    <property type="component" value="Chromosome 1"/>
</dbReference>
<sequence>MLVRDWMTPDPFTVLPTTPVMEALNSLSQRGFRRLPVVDESGGLIGITTRKDLRDAVPSKAATLSIWEINFLLSKLTVGEMMAKPVLTAQVGEYMEDAALRMRQCGVGGLPVLDDRQRLCGILTVGDVLEAFTHTLGQDEGGQRLYLRLPDVPGSLEQAARAVQPSNIISLATSGAAQGQREFVMRVVGEAASSAGQRLRDAGFEVE</sequence>
<evidence type="ECO:0000313" key="4">
    <source>
        <dbReference type="EMBL" id="AZI42303.1"/>
    </source>
</evidence>
<dbReference type="PANTHER" id="PTHR48108">
    <property type="entry name" value="CBS DOMAIN-CONTAINING PROTEIN CBSX2, CHLOROPLASTIC"/>
    <property type="match status" value="1"/>
</dbReference>
<dbReference type="Gene3D" id="3.10.580.10">
    <property type="entry name" value="CBS-domain"/>
    <property type="match status" value="1"/>
</dbReference>
<name>A0A3G8YBK4_9DEIO</name>
<organism evidence="4 5">
    <name type="scientific">Deinococcus psychrotolerans</name>
    <dbReference type="NCBI Taxonomy" id="2489213"/>
    <lineage>
        <taxon>Bacteria</taxon>
        <taxon>Thermotogati</taxon>
        <taxon>Deinococcota</taxon>
        <taxon>Deinococci</taxon>
        <taxon>Deinococcales</taxon>
        <taxon>Deinococcaceae</taxon>
        <taxon>Deinococcus</taxon>
    </lineage>
</organism>
<evidence type="ECO:0000256" key="2">
    <source>
        <dbReference type="PROSITE-ProRule" id="PRU00703"/>
    </source>
</evidence>
<keyword evidence="1" id="KW-0677">Repeat</keyword>
<keyword evidence="2" id="KW-0129">CBS domain</keyword>
<dbReference type="PROSITE" id="PS51371">
    <property type="entry name" value="CBS"/>
    <property type="match status" value="2"/>
</dbReference>
<dbReference type="PANTHER" id="PTHR48108:SF26">
    <property type="entry name" value="CBS DOMAIN-CONTAINING PROTEIN DDB_G0289609"/>
    <property type="match status" value="1"/>
</dbReference>
<evidence type="ECO:0000256" key="1">
    <source>
        <dbReference type="ARBA" id="ARBA00022737"/>
    </source>
</evidence>
<dbReference type="KEGG" id="dph:EHF33_05670"/>
<dbReference type="Pfam" id="PF00571">
    <property type="entry name" value="CBS"/>
    <property type="match status" value="2"/>
</dbReference>
<keyword evidence="5" id="KW-1185">Reference proteome</keyword>
<reference evidence="4 5" key="1">
    <citation type="submission" date="2018-11" db="EMBL/GenBank/DDBJ databases">
        <title>Deinococcus shelandsis sp. nov., isolated from South Shetland Islands soil of Antarctica.</title>
        <authorList>
            <person name="Tian J."/>
        </authorList>
    </citation>
    <scope>NUCLEOTIDE SEQUENCE [LARGE SCALE GENOMIC DNA]</scope>
    <source>
        <strain evidence="4 5">S14-83T</strain>
    </source>
</reference>
<protein>
    <submittedName>
        <fullName evidence="4">CBS domain-containing protein</fullName>
    </submittedName>
</protein>